<protein>
    <submittedName>
        <fullName evidence="2">Uncharacterized protein</fullName>
    </submittedName>
</protein>
<evidence type="ECO:0000313" key="2">
    <source>
        <dbReference type="EMBL" id="JAD27093.1"/>
    </source>
</evidence>
<feature type="region of interest" description="Disordered" evidence="1">
    <location>
        <begin position="23"/>
        <end position="47"/>
    </location>
</feature>
<reference evidence="2" key="2">
    <citation type="journal article" date="2015" name="Data Brief">
        <title>Shoot transcriptome of the giant reed, Arundo donax.</title>
        <authorList>
            <person name="Barrero R.A."/>
            <person name="Guerrero F.D."/>
            <person name="Moolhuijzen P."/>
            <person name="Goolsby J.A."/>
            <person name="Tidwell J."/>
            <person name="Bellgard S.E."/>
            <person name="Bellgard M.I."/>
        </authorList>
    </citation>
    <scope>NUCLEOTIDE SEQUENCE</scope>
    <source>
        <tissue evidence="2">Shoot tissue taken approximately 20 cm above the soil surface</tissue>
    </source>
</reference>
<sequence length="47" mass="4855">MAGRAAHRGRPHTSLPRCSVHTVLLSSSSSPPPIGTPPPRLASRASV</sequence>
<dbReference type="AlphaFoldDB" id="A0A0A8YN72"/>
<dbReference type="EMBL" id="GBRH01270802">
    <property type="protein sequence ID" value="JAD27093.1"/>
    <property type="molecule type" value="Transcribed_RNA"/>
</dbReference>
<accession>A0A0A8YN72</accession>
<organism evidence="2">
    <name type="scientific">Arundo donax</name>
    <name type="common">Giant reed</name>
    <name type="synonym">Donax arundinaceus</name>
    <dbReference type="NCBI Taxonomy" id="35708"/>
    <lineage>
        <taxon>Eukaryota</taxon>
        <taxon>Viridiplantae</taxon>
        <taxon>Streptophyta</taxon>
        <taxon>Embryophyta</taxon>
        <taxon>Tracheophyta</taxon>
        <taxon>Spermatophyta</taxon>
        <taxon>Magnoliopsida</taxon>
        <taxon>Liliopsida</taxon>
        <taxon>Poales</taxon>
        <taxon>Poaceae</taxon>
        <taxon>PACMAD clade</taxon>
        <taxon>Arundinoideae</taxon>
        <taxon>Arundineae</taxon>
        <taxon>Arundo</taxon>
    </lineage>
</organism>
<feature type="compositionally biased region" description="Pro residues" evidence="1">
    <location>
        <begin position="30"/>
        <end position="40"/>
    </location>
</feature>
<evidence type="ECO:0000256" key="1">
    <source>
        <dbReference type="SAM" id="MobiDB-lite"/>
    </source>
</evidence>
<name>A0A0A8YN72_ARUDO</name>
<proteinExistence type="predicted"/>
<reference evidence="2" key="1">
    <citation type="submission" date="2014-09" db="EMBL/GenBank/DDBJ databases">
        <authorList>
            <person name="Magalhaes I.L.F."/>
            <person name="Oliveira U."/>
            <person name="Santos F.R."/>
            <person name="Vidigal T.H.D.A."/>
            <person name="Brescovit A.D."/>
            <person name="Santos A.J."/>
        </authorList>
    </citation>
    <scope>NUCLEOTIDE SEQUENCE</scope>
    <source>
        <tissue evidence="2">Shoot tissue taken approximately 20 cm above the soil surface</tissue>
    </source>
</reference>